<dbReference type="InterPro" id="IPR050175">
    <property type="entry name" value="Complex_I_Subunit_2"/>
</dbReference>
<keyword evidence="7 18" id="KW-0679">Respiratory chain</keyword>
<organism evidence="20">
    <name type="scientific">Mahmutkashgaria sulcatus</name>
    <dbReference type="NCBI Taxonomy" id="2008852"/>
    <lineage>
        <taxon>Eukaryota</taxon>
        <taxon>Metazoa</taxon>
        <taxon>Ecdysozoa</taxon>
        <taxon>Arthropoda</taxon>
        <taxon>Hexapoda</taxon>
        <taxon>Insecta</taxon>
        <taxon>Pterygota</taxon>
        <taxon>Neoptera</taxon>
        <taxon>Paraneoptera</taxon>
        <taxon>Hemiptera</taxon>
        <taxon>Auchenorrhyncha</taxon>
        <taxon>Fulgoroidea</taxon>
        <taxon>Delphacidae</taxon>
        <taxon>Delphacinae</taxon>
        <taxon>Mahmutkashgaria</taxon>
    </lineage>
</organism>
<evidence type="ECO:0000256" key="8">
    <source>
        <dbReference type="ARBA" id="ARBA00022692"/>
    </source>
</evidence>
<feature type="transmembrane region" description="Helical" evidence="18">
    <location>
        <begin position="140"/>
        <end position="157"/>
    </location>
</feature>
<keyword evidence="14 18" id="KW-0830">Ubiquinone</keyword>
<keyword evidence="13 18" id="KW-0520">NAD</keyword>
<evidence type="ECO:0000256" key="15">
    <source>
        <dbReference type="ARBA" id="ARBA00023128"/>
    </source>
</evidence>
<comment type="subcellular location">
    <subcellularLocation>
        <location evidence="2 18">Mitochondrion inner membrane</location>
        <topology evidence="2 18">Multi-pass membrane protein</topology>
    </subcellularLocation>
</comment>
<comment type="function">
    <text evidence="18">Core subunit of the mitochondrial membrane respiratory chain NADH dehydrogenase (Complex I) which catalyzes electron transfer from NADH through the respiratory chain, using ubiquinone as an electron acceptor. Essential for the catalytic activity and assembly of complex I.</text>
</comment>
<feature type="transmembrane region" description="Helical" evidence="18">
    <location>
        <begin position="225"/>
        <end position="245"/>
    </location>
</feature>
<evidence type="ECO:0000256" key="2">
    <source>
        <dbReference type="ARBA" id="ARBA00004448"/>
    </source>
</evidence>
<evidence type="ECO:0000256" key="9">
    <source>
        <dbReference type="ARBA" id="ARBA00022792"/>
    </source>
</evidence>
<dbReference type="InterPro" id="IPR003917">
    <property type="entry name" value="NADH_UbQ_OxRdtase_chain2"/>
</dbReference>
<evidence type="ECO:0000256" key="18">
    <source>
        <dbReference type="RuleBase" id="RU003403"/>
    </source>
</evidence>
<gene>
    <name evidence="20" type="primary">ND2</name>
</gene>
<sequence>MKLNMSKLIFINIIILSTLVSFSVNNWLTMWILMELTLFMFIPLMSKNKINDQSMKYFIIQSFSSYLFLFSMIMNNINETSLDSLMTLISLSMKIGLTPFHLWKPEIMNKLSWKECILLTTLMKITPMILINKILSLKMMIMPLTLNLIVGATSGLNQLSLKKMMAFSSIFNLSWMIPSFLISKKIMLTFLSMYFLLNFKIMKLFKKNNLMFKNQLIYLNIKTKIKMNILFLSISGLPPLTGFFPKLMILNELVKNSLWLSTMMILTSLTSIYMYIQMNTSNFTNFFVKKKNNKFFIMKTFSKINLLVFPLMLYIWTN</sequence>
<reference evidence="20" key="2">
    <citation type="journal article" date="2020" name="Genomics">
        <title>Contribution to the mitogenome diversity in Delphacinae: Phylogenetic and ecological implications.</title>
        <authorList>
            <person name="Huang Y.-X."/>
            <person name="Ren F.-J."/>
            <person name="Bartlett C.R."/>
            <person name="Wei Y.-S."/>
            <person name="Qin D.-Z."/>
        </authorList>
    </citation>
    <scope>NUCLEOTIDE SEQUENCE</scope>
</reference>
<feature type="transmembrane region" description="Helical" evidence="18">
    <location>
        <begin position="58"/>
        <end position="78"/>
    </location>
</feature>
<evidence type="ECO:0000256" key="6">
    <source>
        <dbReference type="ARBA" id="ARBA00022448"/>
    </source>
</evidence>
<dbReference type="PANTHER" id="PTHR46552">
    <property type="entry name" value="NADH-UBIQUINONE OXIDOREDUCTASE CHAIN 2"/>
    <property type="match status" value="1"/>
</dbReference>
<evidence type="ECO:0000256" key="16">
    <source>
        <dbReference type="ARBA" id="ARBA00023136"/>
    </source>
</evidence>
<dbReference type="PANTHER" id="PTHR46552:SF1">
    <property type="entry name" value="NADH-UBIQUINONE OXIDOREDUCTASE CHAIN 2"/>
    <property type="match status" value="1"/>
</dbReference>
<comment type="function">
    <text evidence="1">Core subunit of the mitochondrial membrane respiratory chain NADH dehydrogenase (Complex I) that is believed to belong to the minimal assembly required for catalysis. Complex I functions in the transfer of electrons from NADH to the respiratory chain. The immediate electron acceptor for the enzyme is believed to be ubiquinone.</text>
</comment>
<dbReference type="GO" id="GO:0008137">
    <property type="term" value="F:NADH dehydrogenase (ubiquinone) activity"/>
    <property type="evidence" value="ECO:0007669"/>
    <property type="project" value="UniProtKB-EC"/>
</dbReference>
<comment type="similarity">
    <text evidence="3 18">Belongs to the complex I subunit 2 family.</text>
</comment>
<dbReference type="EMBL" id="MH293470">
    <property type="protein sequence ID" value="QBZ38199.1"/>
    <property type="molecule type" value="Genomic_DNA"/>
</dbReference>
<evidence type="ECO:0000256" key="17">
    <source>
        <dbReference type="ARBA" id="ARBA00049551"/>
    </source>
</evidence>
<evidence type="ECO:0000256" key="1">
    <source>
        <dbReference type="ARBA" id="ARBA00003257"/>
    </source>
</evidence>
<keyword evidence="16 18" id="KW-0472">Membrane</keyword>
<proteinExistence type="inferred from homology"/>
<dbReference type="Pfam" id="PF00361">
    <property type="entry name" value="Proton_antipo_M"/>
    <property type="match status" value="1"/>
</dbReference>
<evidence type="ECO:0000256" key="3">
    <source>
        <dbReference type="ARBA" id="ARBA00007012"/>
    </source>
</evidence>
<keyword evidence="9 18" id="KW-0999">Mitochondrion inner membrane</keyword>
<keyword evidence="11 18" id="KW-0249">Electron transport</keyword>
<dbReference type="InterPro" id="IPR001750">
    <property type="entry name" value="ND/Mrp_TM"/>
</dbReference>
<evidence type="ECO:0000256" key="5">
    <source>
        <dbReference type="ARBA" id="ARBA00021008"/>
    </source>
</evidence>
<keyword evidence="6" id="KW-0813">Transport</keyword>
<keyword evidence="12 18" id="KW-1133">Transmembrane helix</keyword>
<feature type="transmembrane region" description="Helical" evidence="18">
    <location>
        <begin position="7"/>
        <end position="24"/>
    </location>
</feature>
<accession>A0A7S4YZQ1</accession>
<evidence type="ECO:0000256" key="4">
    <source>
        <dbReference type="ARBA" id="ARBA00012944"/>
    </source>
</evidence>
<dbReference type="GO" id="GO:0006120">
    <property type="term" value="P:mitochondrial electron transport, NADH to ubiquinone"/>
    <property type="evidence" value="ECO:0007669"/>
    <property type="project" value="InterPro"/>
</dbReference>
<comment type="catalytic activity">
    <reaction evidence="17 18">
        <text>a ubiquinone + NADH + 5 H(+)(in) = a ubiquinol + NAD(+) + 4 H(+)(out)</text>
        <dbReference type="Rhea" id="RHEA:29091"/>
        <dbReference type="Rhea" id="RHEA-COMP:9565"/>
        <dbReference type="Rhea" id="RHEA-COMP:9566"/>
        <dbReference type="ChEBI" id="CHEBI:15378"/>
        <dbReference type="ChEBI" id="CHEBI:16389"/>
        <dbReference type="ChEBI" id="CHEBI:17976"/>
        <dbReference type="ChEBI" id="CHEBI:57540"/>
        <dbReference type="ChEBI" id="CHEBI:57945"/>
        <dbReference type="EC" id="7.1.1.2"/>
    </reaction>
</comment>
<dbReference type="AlphaFoldDB" id="A0A7S4YZQ1"/>
<evidence type="ECO:0000256" key="12">
    <source>
        <dbReference type="ARBA" id="ARBA00022989"/>
    </source>
</evidence>
<keyword evidence="15 18" id="KW-0496">Mitochondrion</keyword>
<dbReference type="GO" id="GO:0005743">
    <property type="term" value="C:mitochondrial inner membrane"/>
    <property type="evidence" value="ECO:0007669"/>
    <property type="project" value="UniProtKB-SubCell"/>
</dbReference>
<feature type="transmembrane region" description="Helical" evidence="18">
    <location>
        <begin position="257"/>
        <end position="276"/>
    </location>
</feature>
<evidence type="ECO:0000259" key="19">
    <source>
        <dbReference type="Pfam" id="PF00361"/>
    </source>
</evidence>
<geneLocation type="mitochondrion" evidence="20"/>
<protein>
    <recommendedName>
        <fullName evidence="5 18">NADH-ubiquinone oxidoreductase chain 2</fullName>
        <ecNumber evidence="4 18">7.1.1.2</ecNumber>
    </recommendedName>
</protein>
<evidence type="ECO:0000256" key="13">
    <source>
        <dbReference type="ARBA" id="ARBA00023027"/>
    </source>
</evidence>
<dbReference type="PRINTS" id="PR01436">
    <property type="entry name" value="NADHDHGNASE2"/>
</dbReference>
<reference evidence="20" key="1">
    <citation type="submission" date="2018-05" db="EMBL/GenBank/DDBJ databases">
        <authorList>
            <person name="Huang Y."/>
            <person name="Qin D."/>
        </authorList>
    </citation>
    <scope>NUCLEOTIDE SEQUENCE</scope>
</reference>
<name>A0A7S4YZQ1_9HEMI</name>
<keyword evidence="10 18" id="KW-1278">Translocase</keyword>
<evidence type="ECO:0000256" key="10">
    <source>
        <dbReference type="ARBA" id="ARBA00022967"/>
    </source>
</evidence>
<dbReference type="EC" id="7.1.1.2" evidence="4 18"/>
<keyword evidence="8 18" id="KW-0812">Transmembrane</keyword>
<evidence type="ECO:0000256" key="7">
    <source>
        <dbReference type="ARBA" id="ARBA00022660"/>
    </source>
</evidence>
<feature type="transmembrane region" description="Helical" evidence="18">
    <location>
        <begin position="296"/>
        <end position="316"/>
    </location>
</feature>
<evidence type="ECO:0000256" key="11">
    <source>
        <dbReference type="ARBA" id="ARBA00022982"/>
    </source>
</evidence>
<evidence type="ECO:0000313" key="20">
    <source>
        <dbReference type="EMBL" id="QBZ38199.1"/>
    </source>
</evidence>
<evidence type="ECO:0000256" key="14">
    <source>
        <dbReference type="ARBA" id="ARBA00023075"/>
    </source>
</evidence>
<feature type="domain" description="NADH:quinone oxidoreductase/Mrp antiporter transmembrane" evidence="19">
    <location>
        <begin position="25"/>
        <end position="268"/>
    </location>
</feature>